<evidence type="ECO:0000313" key="8">
    <source>
        <dbReference type="EMBL" id="ACG78322.1"/>
    </source>
</evidence>
<keyword evidence="6" id="KW-0560">Oxidoreductase</keyword>
<dbReference type="AlphaFoldDB" id="B4RDD2"/>
<keyword evidence="3" id="KW-0285">Flavoprotein</keyword>
<accession>B4RDD2</accession>
<keyword evidence="4" id="KW-0274">FAD</keyword>
<comment type="similarity">
    <text evidence="2">Belongs to the FAD-binding monooxygenase family.</text>
</comment>
<reference evidence="8 9" key="1">
    <citation type="journal article" date="2008" name="BMC Genomics">
        <title>Complete genome of Phenylobacterium zucineum - a novel facultative intracellular bacterium isolated from human erythroleukemia cell line K562.</title>
        <authorList>
            <person name="Luo Y."/>
            <person name="Xu X."/>
            <person name="Ding Z."/>
            <person name="Liu Z."/>
            <person name="Zhang B."/>
            <person name="Yan Z."/>
            <person name="Sun J."/>
            <person name="Hu S."/>
            <person name="Hu X."/>
        </authorList>
    </citation>
    <scope>NUCLEOTIDE SEQUENCE [LARGE SCALE GENOMIC DNA]</scope>
    <source>
        <strain evidence="8 9">HLK1</strain>
    </source>
</reference>
<comment type="cofactor">
    <cofactor evidence="1">
        <name>FAD</name>
        <dbReference type="ChEBI" id="CHEBI:57692"/>
    </cofactor>
</comment>
<organism evidence="8 9">
    <name type="scientific">Phenylobacterium zucineum (strain HLK1)</name>
    <dbReference type="NCBI Taxonomy" id="450851"/>
    <lineage>
        <taxon>Bacteria</taxon>
        <taxon>Pseudomonadati</taxon>
        <taxon>Pseudomonadota</taxon>
        <taxon>Alphaproteobacteria</taxon>
        <taxon>Caulobacterales</taxon>
        <taxon>Caulobacteraceae</taxon>
        <taxon>Phenylobacterium</taxon>
    </lineage>
</organism>
<evidence type="ECO:0000256" key="5">
    <source>
        <dbReference type="ARBA" id="ARBA00022857"/>
    </source>
</evidence>
<gene>
    <name evidence="8" type="ordered locus">PHZ_c1911</name>
</gene>
<proteinExistence type="inferred from homology"/>
<dbReference type="GO" id="GO:0004499">
    <property type="term" value="F:N,N-dimethylaniline monooxygenase activity"/>
    <property type="evidence" value="ECO:0007669"/>
    <property type="project" value="InterPro"/>
</dbReference>
<dbReference type="Pfam" id="PF00743">
    <property type="entry name" value="FMO-like"/>
    <property type="match status" value="1"/>
</dbReference>
<dbReference type="InterPro" id="IPR051820">
    <property type="entry name" value="FAD-binding_MO"/>
</dbReference>
<dbReference type="PANTHER" id="PTHR43872:SF1">
    <property type="entry name" value="MONOOXYGENASE, PUTATIVE (AFU_ORTHOLOGUE AFUA_8G02570)-RELATED"/>
    <property type="match status" value="1"/>
</dbReference>
<dbReference type="FunFam" id="3.50.50.60:FF:000228">
    <property type="entry name" value="FAD-containing monooxygenase EthA"/>
    <property type="match status" value="1"/>
</dbReference>
<keyword evidence="5" id="KW-0521">NADP</keyword>
<dbReference type="KEGG" id="pzu:PHZ_c1911"/>
<name>B4RDD2_PHEZH</name>
<dbReference type="EMBL" id="CP000747">
    <property type="protein sequence ID" value="ACG78322.1"/>
    <property type="molecule type" value="Genomic_DNA"/>
</dbReference>
<evidence type="ECO:0000313" key="9">
    <source>
        <dbReference type="Proteomes" id="UP000001868"/>
    </source>
</evidence>
<sequence length="499" mass="56242">MGIQMAVEHFDVVIVGAGLSGVGAGYHLQTEAPDRSYVILEGRDASGGTWDLFRYPGIRSDSDMYTLGYAFKPWREAKAIADGPSILRYVRETAAEHGIDRHIRFRHLVKRASWSTEDALWTVEAEHSGKTVRFTCSFLFLCGGYYSYEGGYTPEYPGRERFKGAFVHPQQWPEGLDYTGKKVVVIGSGATAVTLVPEMAKDAAHVVMLQRSPTYVVSRPAEDRFANWLRKVLPGKLAYDIVRWRNVLFGMYFFKMAREKPEAVKARILKMVRQELGPDYDIETHFTPSYNPWDQRLCLVPDSDMFKMIKSGRASVVTDHIETFTETGIRLKSGQELEADVVVSATGLVLEVWNGVELTVDGRKVDASQTLSYKGMMYEGVPNLASAFGYTNASWTLKCDLTCEYVSRVLNHMKKTGLRQATPVNDDPTVTHEPWLDFSSGYVQRAMARFPKQGNKPPWKLYQNYALDLMSLRYAKLDDGVLRFTNPAGQAKERPKLAA</sequence>
<dbReference type="GO" id="GO:0050660">
    <property type="term" value="F:flavin adenine dinucleotide binding"/>
    <property type="evidence" value="ECO:0007669"/>
    <property type="project" value="InterPro"/>
</dbReference>
<evidence type="ECO:0000256" key="3">
    <source>
        <dbReference type="ARBA" id="ARBA00022630"/>
    </source>
</evidence>
<evidence type="ECO:0000256" key="1">
    <source>
        <dbReference type="ARBA" id="ARBA00001974"/>
    </source>
</evidence>
<dbReference type="Gene3D" id="3.50.50.60">
    <property type="entry name" value="FAD/NAD(P)-binding domain"/>
    <property type="match status" value="3"/>
</dbReference>
<evidence type="ECO:0000256" key="6">
    <source>
        <dbReference type="ARBA" id="ARBA00023002"/>
    </source>
</evidence>
<evidence type="ECO:0000256" key="7">
    <source>
        <dbReference type="ARBA" id="ARBA00023033"/>
    </source>
</evidence>
<dbReference type="HOGENOM" id="CLU_032067_2_0_5"/>
<dbReference type="GO" id="GO:0050661">
    <property type="term" value="F:NADP binding"/>
    <property type="evidence" value="ECO:0007669"/>
    <property type="project" value="InterPro"/>
</dbReference>
<dbReference type="SUPFAM" id="SSF51905">
    <property type="entry name" value="FAD/NAD(P)-binding domain"/>
    <property type="match status" value="1"/>
</dbReference>
<keyword evidence="9" id="KW-1185">Reference proteome</keyword>
<dbReference type="InterPro" id="IPR020946">
    <property type="entry name" value="Flavin_mOase-like"/>
</dbReference>
<dbReference type="Proteomes" id="UP000001868">
    <property type="component" value="Chromosome"/>
</dbReference>
<dbReference type="eggNOG" id="COG2072">
    <property type="taxonomic scope" value="Bacteria"/>
</dbReference>
<dbReference type="PANTHER" id="PTHR43872">
    <property type="entry name" value="MONOOXYGENASE, PUTATIVE (AFU_ORTHOLOGUE AFUA_8G02570)-RELATED"/>
    <property type="match status" value="1"/>
</dbReference>
<evidence type="ECO:0000256" key="2">
    <source>
        <dbReference type="ARBA" id="ARBA00010139"/>
    </source>
</evidence>
<dbReference type="Pfam" id="PF13450">
    <property type="entry name" value="NAD_binding_8"/>
    <property type="match status" value="1"/>
</dbReference>
<evidence type="ECO:0000256" key="4">
    <source>
        <dbReference type="ARBA" id="ARBA00022827"/>
    </source>
</evidence>
<protein>
    <submittedName>
        <fullName evidence="8">Flavin binding monooxygenase</fullName>
    </submittedName>
</protein>
<keyword evidence="7 8" id="KW-0503">Monooxygenase</keyword>
<dbReference type="STRING" id="450851.PHZ_c1911"/>
<dbReference type="InterPro" id="IPR036188">
    <property type="entry name" value="FAD/NAD-bd_sf"/>
</dbReference>